<evidence type="ECO:0000256" key="1">
    <source>
        <dbReference type="ARBA" id="ARBA00001946"/>
    </source>
</evidence>
<feature type="domain" description="Poly A polymerase head" evidence="8">
    <location>
        <begin position="121"/>
        <end position="245"/>
    </location>
</feature>
<gene>
    <name evidence="9" type="ORF">EG359_05745</name>
    <name evidence="10" type="ORF">SAMN05421768_101211</name>
</gene>
<dbReference type="InterPro" id="IPR002646">
    <property type="entry name" value="PolA_pol_head_dom"/>
</dbReference>
<dbReference type="GO" id="GO:0000049">
    <property type="term" value="F:tRNA binding"/>
    <property type="evidence" value="ECO:0007669"/>
    <property type="project" value="TreeGrafter"/>
</dbReference>
<accession>A0A1N7HTS5</accession>
<dbReference type="GO" id="GO:0016779">
    <property type="term" value="F:nucleotidyltransferase activity"/>
    <property type="evidence" value="ECO:0007669"/>
    <property type="project" value="UniProtKB-KW"/>
</dbReference>
<keyword evidence="5" id="KW-0479">Metal-binding</keyword>
<keyword evidence="3" id="KW-0819">tRNA processing</keyword>
<dbReference type="InterPro" id="IPR050264">
    <property type="entry name" value="Bact_CCA-adding_enz_type3_sf"/>
</dbReference>
<dbReference type="RefSeq" id="WP_076351126.1">
    <property type="nucleotide sequence ID" value="NZ_CP033926.1"/>
</dbReference>
<evidence type="ECO:0000256" key="6">
    <source>
        <dbReference type="ARBA" id="ARBA00022842"/>
    </source>
</evidence>
<protein>
    <submittedName>
        <fullName evidence="9">CCA tRNA nucleotidyltransferase</fullName>
    </submittedName>
    <submittedName>
        <fullName evidence="10">Poly A polymerase head domain-containing protein</fullName>
    </submittedName>
</protein>
<evidence type="ECO:0000313" key="11">
    <source>
        <dbReference type="Proteomes" id="UP000186106"/>
    </source>
</evidence>
<keyword evidence="7" id="KW-0694">RNA-binding</keyword>
<keyword evidence="6" id="KW-0460">Magnesium</keyword>
<evidence type="ECO:0000259" key="8">
    <source>
        <dbReference type="Pfam" id="PF01743"/>
    </source>
</evidence>
<comment type="cofactor">
    <cofactor evidence="1">
        <name>Mg(2+)</name>
        <dbReference type="ChEBI" id="CHEBI:18420"/>
    </cofactor>
</comment>
<dbReference type="EMBL" id="FTNZ01000001">
    <property type="protein sequence ID" value="SIS28225.1"/>
    <property type="molecule type" value="Genomic_DNA"/>
</dbReference>
<reference evidence="9 12" key="2">
    <citation type="submission" date="2018-11" db="EMBL/GenBank/DDBJ databases">
        <title>Proposal to divide the Flavobacteriaceae and reorganize its genera based on Amino Acid Identity values calculated from whole genome sequences.</title>
        <authorList>
            <person name="Nicholson A.C."/>
            <person name="Gulvik C.A."/>
            <person name="Whitney A.M."/>
            <person name="Humrighouse B.W."/>
            <person name="Bell M."/>
            <person name="Holmes B."/>
            <person name="Steigerwalt A.G."/>
            <person name="Villarma A."/>
            <person name="Sheth M."/>
            <person name="Batra D."/>
            <person name="Pryor J."/>
            <person name="Bernardet J.-F."/>
            <person name="Hugo C."/>
            <person name="Kampfer P."/>
            <person name="Newman J."/>
            <person name="McQuiston J.R."/>
        </authorList>
    </citation>
    <scope>NUCLEOTIDE SEQUENCE [LARGE SCALE GENOMIC DNA]</scope>
    <source>
        <strain evidence="9 12">DSM 16927</strain>
    </source>
</reference>
<name>A0A1N7HTS5_9FLAO</name>
<evidence type="ECO:0000256" key="2">
    <source>
        <dbReference type="ARBA" id="ARBA00022679"/>
    </source>
</evidence>
<dbReference type="GO" id="GO:0046872">
    <property type="term" value="F:metal ion binding"/>
    <property type="evidence" value="ECO:0007669"/>
    <property type="project" value="UniProtKB-KW"/>
</dbReference>
<dbReference type="Proteomes" id="UP000279541">
    <property type="component" value="Chromosome"/>
</dbReference>
<dbReference type="PANTHER" id="PTHR46173">
    <property type="entry name" value="CCA TRNA NUCLEOTIDYLTRANSFERASE 1, MITOCHONDRIAL"/>
    <property type="match status" value="1"/>
</dbReference>
<dbReference type="InterPro" id="IPR043519">
    <property type="entry name" value="NT_sf"/>
</dbReference>
<dbReference type="KEGG" id="cjt:EG359_05745"/>
<keyword evidence="2 7" id="KW-0808">Transferase</keyword>
<evidence type="ECO:0000256" key="3">
    <source>
        <dbReference type="ARBA" id="ARBA00022694"/>
    </source>
</evidence>
<dbReference type="SUPFAM" id="SSF81301">
    <property type="entry name" value="Nucleotidyltransferase"/>
    <property type="match status" value="1"/>
</dbReference>
<proteinExistence type="inferred from homology"/>
<dbReference type="OrthoDB" id="9761875at2"/>
<dbReference type="EMBL" id="CP033926">
    <property type="protein sequence ID" value="AZA99135.1"/>
    <property type="molecule type" value="Genomic_DNA"/>
</dbReference>
<sequence>MSANPNCLPPSIFPKPGEEVVYFSKNKIIEGKLLGYDIYEKPVIINQFDFPDSTNSFEIIRAKYPNNRIGPNWERLPESGIVEAAPTDLADMITKKLEERIPPGPNYMELIQEFYYRGYETYLVGGTVRDFIQGEKSNDIDLVTTMPLKWALPLIKSMFNDKFSYARQHGYIRIGGTPASGDPFIDVKNFSLSNAGYGTSLFGSELADDFKIRDFACNAIYYEPINKLLIDPSGSGIGDARAKKLSIVRDLNIHAAHYSSAQILVRFVKFAARGYTPTDQTLVELRANFCPLFSTMDNASRIEYVRRQILSKSPLDQRILVYENFVQSMIGLGFEYEYEQFIKPYESYLNLN</sequence>
<dbReference type="PANTHER" id="PTHR46173:SF1">
    <property type="entry name" value="CCA TRNA NUCLEOTIDYLTRANSFERASE 1, MITOCHONDRIAL"/>
    <property type="match status" value="1"/>
</dbReference>
<organism evidence="10 11">
    <name type="scientific">Chryseobacterium joostei</name>
    <dbReference type="NCBI Taxonomy" id="112234"/>
    <lineage>
        <taxon>Bacteria</taxon>
        <taxon>Pseudomonadati</taxon>
        <taxon>Bacteroidota</taxon>
        <taxon>Flavobacteriia</taxon>
        <taxon>Flavobacteriales</taxon>
        <taxon>Weeksellaceae</taxon>
        <taxon>Chryseobacterium group</taxon>
        <taxon>Chryseobacterium</taxon>
    </lineage>
</organism>
<dbReference type="Gene3D" id="3.30.460.10">
    <property type="entry name" value="Beta Polymerase, domain 2"/>
    <property type="match status" value="1"/>
</dbReference>
<evidence type="ECO:0000256" key="5">
    <source>
        <dbReference type="ARBA" id="ARBA00022723"/>
    </source>
</evidence>
<dbReference type="Pfam" id="PF01743">
    <property type="entry name" value="PolyA_pol"/>
    <property type="match status" value="1"/>
</dbReference>
<evidence type="ECO:0000313" key="10">
    <source>
        <dbReference type="EMBL" id="SIS28225.1"/>
    </source>
</evidence>
<evidence type="ECO:0000313" key="12">
    <source>
        <dbReference type="Proteomes" id="UP000279541"/>
    </source>
</evidence>
<keyword evidence="12" id="KW-1185">Reference proteome</keyword>
<evidence type="ECO:0000256" key="4">
    <source>
        <dbReference type="ARBA" id="ARBA00022695"/>
    </source>
</evidence>
<keyword evidence="4" id="KW-0548">Nucleotidyltransferase</keyword>
<dbReference type="STRING" id="112234.SAMN05421768_101211"/>
<comment type="similarity">
    <text evidence="7">Belongs to the tRNA nucleotidyltransferase/poly(A) polymerase family.</text>
</comment>
<reference evidence="10 11" key="1">
    <citation type="submission" date="2017-01" db="EMBL/GenBank/DDBJ databases">
        <authorList>
            <person name="Mah S.A."/>
            <person name="Swanson W.J."/>
            <person name="Moy G.W."/>
            <person name="Vacquier V.D."/>
        </authorList>
    </citation>
    <scope>NUCLEOTIDE SEQUENCE [LARGE SCALE GENOMIC DNA]</scope>
    <source>
        <strain evidence="10 11">DSM 16927</strain>
    </source>
</reference>
<dbReference type="AlphaFoldDB" id="A0A1N7HTS5"/>
<dbReference type="GO" id="GO:0008033">
    <property type="term" value="P:tRNA processing"/>
    <property type="evidence" value="ECO:0007669"/>
    <property type="project" value="UniProtKB-KW"/>
</dbReference>
<evidence type="ECO:0000313" key="9">
    <source>
        <dbReference type="EMBL" id="AZA99135.1"/>
    </source>
</evidence>
<dbReference type="Proteomes" id="UP000186106">
    <property type="component" value="Unassembled WGS sequence"/>
</dbReference>
<evidence type="ECO:0000256" key="7">
    <source>
        <dbReference type="RuleBase" id="RU003953"/>
    </source>
</evidence>